<dbReference type="RefSeq" id="WP_045446039.1">
    <property type="nucleotide sequence ID" value="NZ_BBIO01000008.1"/>
</dbReference>
<feature type="transmembrane region" description="Helical" evidence="7">
    <location>
        <begin position="6"/>
        <end position="28"/>
    </location>
</feature>
<dbReference type="PANTHER" id="PTHR30506:SF3">
    <property type="entry name" value="UPF0126 INNER MEMBRANE PROTEIN YADS-RELATED"/>
    <property type="match status" value="1"/>
</dbReference>
<evidence type="ECO:0000313" key="9">
    <source>
        <dbReference type="EMBL" id="GAK45282.1"/>
    </source>
</evidence>
<dbReference type="Proteomes" id="UP000028702">
    <property type="component" value="Unassembled WGS sequence"/>
</dbReference>
<comment type="caution">
    <text evidence="9">The sequence shown here is derived from an EMBL/GenBank/DDBJ whole genome shotgun (WGS) entry which is preliminary data.</text>
</comment>
<evidence type="ECO:0000259" key="8">
    <source>
        <dbReference type="Pfam" id="PF03458"/>
    </source>
</evidence>
<keyword evidence="6 7" id="KW-0472">Membrane</keyword>
<sequence>MSLNYTSLLFFIDSAGVLVFAISGALVAARKQLDIVGFCLIGIVTGLGGGTIRDLLLGTVKAGAIEVFWLDKSFYLYLCIAGAVFVFFFHHMVNSRYRAVLWADAIGLSLFAVEGTKRALGAGIDPSAAVLLGVITATFGGIIRDVICREDSPILRKEIYITAAFTGAALYAALGPLEFLSETARTFIAIAAAFGLRAAALRFDLTLPGFRQRPPS</sequence>
<feature type="transmembrane region" description="Helical" evidence="7">
    <location>
        <begin position="35"/>
        <end position="53"/>
    </location>
</feature>
<dbReference type="InterPro" id="IPR005115">
    <property type="entry name" value="Gly_transporter"/>
</dbReference>
<feature type="transmembrane region" description="Helical" evidence="7">
    <location>
        <begin position="73"/>
        <end position="92"/>
    </location>
</feature>
<proteinExistence type="inferred from homology"/>
<feature type="domain" description="Glycine transporter" evidence="8">
    <location>
        <begin position="101"/>
        <end position="174"/>
    </location>
</feature>
<keyword evidence="10" id="KW-1185">Reference proteome</keyword>
<keyword evidence="4 7" id="KW-0812">Transmembrane</keyword>
<evidence type="ECO:0000256" key="5">
    <source>
        <dbReference type="ARBA" id="ARBA00022989"/>
    </source>
</evidence>
<feature type="domain" description="Glycine transporter" evidence="8">
    <location>
        <begin position="11"/>
        <end position="91"/>
    </location>
</feature>
<dbReference type="STRING" id="1333998.M2A_1781"/>
<organism evidence="9 10">
    <name type="scientific">Tepidicaulis marinus</name>
    <dbReference type="NCBI Taxonomy" id="1333998"/>
    <lineage>
        <taxon>Bacteria</taxon>
        <taxon>Pseudomonadati</taxon>
        <taxon>Pseudomonadota</taxon>
        <taxon>Alphaproteobacteria</taxon>
        <taxon>Hyphomicrobiales</taxon>
        <taxon>Parvibaculaceae</taxon>
        <taxon>Tepidicaulis</taxon>
    </lineage>
</organism>
<dbReference type="eggNOG" id="COG2860">
    <property type="taxonomic scope" value="Bacteria"/>
</dbReference>
<evidence type="ECO:0000256" key="1">
    <source>
        <dbReference type="ARBA" id="ARBA00004651"/>
    </source>
</evidence>
<name>A0A081BB64_9HYPH</name>
<dbReference type="PANTHER" id="PTHR30506">
    <property type="entry name" value="INNER MEMBRANE PROTEIN"/>
    <property type="match status" value="1"/>
</dbReference>
<keyword evidence="3" id="KW-1003">Cell membrane</keyword>
<dbReference type="EMBL" id="BBIO01000008">
    <property type="protein sequence ID" value="GAK45282.1"/>
    <property type="molecule type" value="Genomic_DNA"/>
</dbReference>
<evidence type="ECO:0000256" key="7">
    <source>
        <dbReference type="SAM" id="Phobius"/>
    </source>
</evidence>
<dbReference type="GO" id="GO:0005886">
    <property type="term" value="C:plasma membrane"/>
    <property type="evidence" value="ECO:0007669"/>
    <property type="project" value="UniProtKB-SubCell"/>
</dbReference>
<dbReference type="Pfam" id="PF03458">
    <property type="entry name" value="Gly_transporter"/>
    <property type="match status" value="2"/>
</dbReference>
<evidence type="ECO:0000256" key="2">
    <source>
        <dbReference type="ARBA" id="ARBA00008193"/>
    </source>
</evidence>
<reference evidence="9 10" key="1">
    <citation type="submission" date="2014-07" db="EMBL/GenBank/DDBJ databases">
        <title>Tepidicaulis marinum gen. nov., sp. nov., a novel marine bacterium denitrifying nitrate to nitrous oxide strictly under microaerobic conditions.</title>
        <authorList>
            <person name="Takeuchi M."/>
            <person name="Yamagishi T."/>
            <person name="Kamagata Y."/>
            <person name="Oshima K."/>
            <person name="Hattori M."/>
            <person name="Katayama T."/>
            <person name="Hanada S."/>
            <person name="Tamaki H."/>
            <person name="Marumo K."/>
            <person name="Maeda H."/>
            <person name="Nedachi M."/>
            <person name="Iwasaki W."/>
            <person name="Suwa Y."/>
            <person name="Sakata S."/>
        </authorList>
    </citation>
    <scope>NUCLEOTIDE SEQUENCE [LARGE SCALE GENOMIC DNA]</scope>
    <source>
        <strain evidence="9 10">MA2</strain>
    </source>
</reference>
<feature type="transmembrane region" description="Helical" evidence="7">
    <location>
        <begin position="128"/>
        <end position="147"/>
    </location>
</feature>
<comment type="similarity">
    <text evidence="2">Belongs to the UPF0126 family.</text>
</comment>
<accession>A0A081BB64</accession>
<evidence type="ECO:0000256" key="3">
    <source>
        <dbReference type="ARBA" id="ARBA00022475"/>
    </source>
</evidence>
<dbReference type="AlphaFoldDB" id="A0A081BB64"/>
<feature type="transmembrane region" description="Helical" evidence="7">
    <location>
        <begin position="159"/>
        <end position="177"/>
    </location>
</feature>
<comment type="subcellular location">
    <subcellularLocation>
        <location evidence="1">Cell membrane</location>
        <topology evidence="1">Multi-pass membrane protein</topology>
    </subcellularLocation>
</comment>
<protein>
    <submittedName>
        <fullName evidence="9">Conserved protein</fullName>
    </submittedName>
</protein>
<gene>
    <name evidence="9" type="ORF">M2A_1781</name>
</gene>
<keyword evidence="5 7" id="KW-1133">Transmembrane helix</keyword>
<evidence type="ECO:0000256" key="6">
    <source>
        <dbReference type="ARBA" id="ARBA00023136"/>
    </source>
</evidence>
<evidence type="ECO:0000313" key="10">
    <source>
        <dbReference type="Proteomes" id="UP000028702"/>
    </source>
</evidence>
<evidence type="ECO:0000256" key="4">
    <source>
        <dbReference type="ARBA" id="ARBA00022692"/>
    </source>
</evidence>